<dbReference type="InterPro" id="IPR036102">
    <property type="entry name" value="OsmC/Ohrsf"/>
</dbReference>
<gene>
    <name evidence="1" type="ORF">HB761_22285</name>
</gene>
<dbReference type="PANTHER" id="PTHR42830">
    <property type="entry name" value="OSMOTICALLY INDUCIBLE FAMILY PROTEIN"/>
    <property type="match status" value="1"/>
</dbReference>
<dbReference type="EMBL" id="CP050468">
    <property type="protein sequence ID" value="UTZ29354.1"/>
    <property type="molecule type" value="Genomic_DNA"/>
</dbReference>
<dbReference type="AlphaFoldDB" id="A0AAE9N5H6"/>
<evidence type="ECO:0000313" key="1">
    <source>
        <dbReference type="EMBL" id="UTZ29354.1"/>
    </source>
</evidence>
<dbReference type="InterPro" id="IPR015946">
    <property type="entry name" value="KH_dom-like_a/b"/>
</dbReference>
<dbReference type="Pfam" id="PF02566">
    <property type="entry name" value="OsmC"/>
    <property type="match status" value="1"/>
</dbReference>
<dbReference type="Proteomes" id="UP001058687">
    <property type="component" value="Chromosome 2"/>
</dbReference>
<dbReference type="GO" id="GO:0004601">
    <property type="term" value="F:peroxidase activity"/>
    <property type="evidence" value="ECO:0007669"/>
    <property type="project" value="InterPro"/>
</dbReference>
<dbReference type="InterPro" id="IPR003718">
    <property type="entry name" value="OsmC/Ohr_fam"/>
</dbReference>
<dbReference type="InterPro" id="IPR019904">
    <property type="entry name" value="Peroxiredoxin_OsmC"/>
</dbReference>
<dbReference type="SUPFAM" id="SSF82784">
    <property type="entry name" value="OsmC-like"/>
    <property type="match status" value="1"/>
</dbReference>
<protein>
    <submittedName>
        <fullName evidence="1">OsmC family peroxiredoxin</fullName>
    </submittedName>
</protein>
<accession>A0AAE9N5H6</accession>
<dbReference type="InterPro" id="IPR052707">
    <property type="entry name" value="OsmC_Ohr_Peroxiredoxin"/>
</dbReference>
<name>A0AAE9N5H6_9VIBR</name>
<dbReference type="GO" id="GO:0006979">
    <property type="term" value="P:response to oxidative stress"/>
    <property type="evidence" value="ECO:0007669"/>
    <property type="project" value="InterPro"/>
</dbReference>
<sequence>MSVQQANAVWQGTLKSGKGVMKYGEIEGPFTFASRFETGPGTNPEELVGAAHAGCYSMFLSALLSEKGFNPNINTQAKVHLGEEDGPKITHIELDSKVSAEGLEVKLLQELGALAKEKCPISRLFSGAEISLTLTLV</sequence>
<dbReference type="PANTHER" id="PTHR42830:SF1">
    <property type="entry name" value="OSMOTICALLY INDUCIBLE FAMILY PROTEIN"/>
    <property type="match status" value="1"/>
</dbReference>
<dbReference type="Gene3D" id="3.30.300.20">
    <property type="match status" value="1"/>
</dbReference>
<evidence type="ECO:0000313" key="2">
    <source>
        <dbReference type="Proteomes" id="UP001058687"/>
    </source>
</evidence>
<dbReference type="NCBIfam" id="TIGR03562">
    <property type="entry name" value="osmo_induc_OsmC"/>
    <property type="match status" value="1"/>
</dbReference>
<proteinExistence type="predicted"/>
<organism evidence="1 2">
    <name type="scientific">Vibrio campbellii</name>
    <dbReference type="NCBI Taxonomy" id="680"/>
    <lineage>
        <taxon>Bacteria</taxon>
        <taxon>Pseudomonadati</taxon>
        <taxon>Pseudomonadota</taxon>
        <taxon>Gammaproteobacteria</taxon>
        <taxon>Vibrionales</taxon>
        <taxon>Vibrionaceae</taxon>
        <taxon>Vibrio</taxon>
    </lineage>
</organism>
<reference evidence="1" key="1">
    <citation type="submission" date="2020-03" db="EMBL/GenBank/DDBJ databases">
        <title>Five strains of Vibrio campbellii isolated from Mariana Trench.</title>
        <authorList>
            <person name="Liang J."/>
            <person name="Zhang X.-H."/>
        </authorList>
    </citation>
    <scope>NUCLEOTIDE SEQUENCE</scope>
    <source>
        <strain evidence="1">LJC014</strain>
    </source>
</reference>
<dbReference type="RefSeq" id="WP_010647227.1">
    <property type="nucleotide sequence ID" value="NZ_CP030789.1"/>
</dbReference>